<evidence type="ECO:0000259" key="4">
    <source>
        <dbReference type="Pfam" id="PF06722"/>
    </source>
</evidence>
<comment type="caution">
    <text evidence="5">The sequence shown here is derived from an EMBL/GenBank/DDBJ whole genome shotgun (WGS) entry which is preliminary data.</text>
</comment>
<evidence type="ECO:0000256" key="1">
    <source>
        <dbReference type="ARBA" id="ARBA00022679"/>
    </source>
</evidence>
<dbReference type="EMBL" id="CAJOBC010000577">
    <property type="protein sequence ID" value="CAF3602822.1"/>
    <property type="molecule type" value="Genomic_DNA"/>
</dbReference>
<dbReference type="InterPro" id="IPR004276">
    <property type="entry name" value="GlycoTrans_28_N"/>
</dbReference>
<accession>A0A813TSD9</accession>
<dbReference type="Pfam" id="PF06722">
    <property type="entry name" value="EryCIII-like_C"/>
    <property type="match status" value="1"/>
</dbReference>
<evidence type="ECO:0000313" key="6">
    <source>
        <dbReference type="EMBL" id="CAF3602822.1"/>
    </source>
</evidence>
<gene>
    <name evidence="5" type="ORF">GPM918_LOCUS4324</name>
    <name evidence="6" type="ORF">SRO942_LOCUS4325</name>
</gene>
<reference evidence="5" key="1">
    <citation type="submission" date="2021-02" db="EMBL/GenBank/DDBJ databases">
        <authorList>
            <person name="Nowell W R."/>
        </authorList>
    </citation>
    <scope>NUCLEOTIDE SEQUENCE</scope>
</reference>
<dbReference type="SUPFAM" id="SSF53756">
    <property type="entry name" value="UDP-Glycosyltransferase/glycogen phosphorylase"/>
    <property type="match status" value="1"/>
</dbReference>
<protein>
    <submittedName>
        <fullName evidence="5">Uncharacterized protein</fullName>
    </submittedName>
</protein>
<dbReference type="AlphaFoldDB" id="A0A813TSD9"/>
<dbReference type="InterPro" id="IPR002213">
    <property type="entry name" value="UDP_glucos_trans"/>
</dbReference>
<keyword evidence="1" id="KW-0808">Transferase</keyword>
<keyword evidence="7" id="KW-1185">Reference proteome</keyword>
<organism evidence="5 7">
    <name type="scientific">Didymodactylos carnosus</name>
    <dbReference type="NCBI Taxonomy" id="1234261"/>
    <lineage>
        <taxon>Eukaryota</taxon>
        <taxon>Metazoa</taxon>
        <taxon>Spiralia</taxon>
        <taxon>Gnathifera</taxon>
        <taxon>Rotifera</taxon>
        <taxon>Eurotatoria</taxon>
        <taxon>Bdelloidea</taxon>
        <taxon>Philodinida</taxon>
        <taxon>Philodinidae</taxon>
        <taxon>Didymodactylos</taxon>
    </lineage>
</organism>
<dbReference type="Pfam" id="PF03033">
    <property type="entry name" value="Glyco_transf_28"/>
    <property type="match status" value="1"/>
</dbReference>
<evidence type="ECO:0000313" key="7">
    <source>
        <dbReference type="Proteomes" id="UP000663829"/>
    </source>
</evidence>
<dbReference type="CDD" id="cd03784">
    <property type="entry name" value="GT1_Gtf-like"/>
    <property type="match status" value="1"/>
</dbReference>
<sequence>MHHGTYSPANRIIERRNNRKIPPAIAYTFSLSPEKESSADELSQETPMNEKPQYDANLTHEGRIDLHINENTCKNFHGLPSTEFQPQDETLIYGEGLDSTDNLTLGQEIPRLAICIMIVGSQGDVQPFVAFGKELMKAGHRVRLATHETFRKFVRENGLEFYPLRGDPKELMEYAVKNEGIIPSFGSILEGDVSRTKEQLVEILDSTFKACIEPDDETNHPFIAEAIISNPPTFGHIHCAQKLCIPLHICFTMPWSPTGAFPHPLANISYNKEHISKINYLSYEIVEVITWSGMKHLINDFRKKTLELETLSTSQAIHLMTTKQVPHTYCWSPALLGKPKDWKEYIDVSGFFFLDTTTNYSPPDDLVQFLKSDSPVIYIGFGSIVPDNSARLTKAVLEAVKLVNCKAVISKGWGRMGDGIEVSEKIYLLDQCPHDWLFPQVTAVCHHGGAGTTAAGLRYGKPTIIVPFFGDQFFWGSVVHKINAGPLPLPGKNLTAYQLADAIRFSLKHETCTAAEEIASKMKRENGVAAAVRSFHVNLPLERMLSDLETTFPACFSLPKYDMKISRPVAQVLVASAVIEETDLEFYPVKQWEINEDSHAHVPTYGLVKGAKKAVSTLTSETADGFETAWNASNPLSGTVAIGKGLLKGVGGGLFHSSKGILSLYGETSHLVNKVPSLYDCNYTPQRPVVSDMSTGVKAAKKLVQNSFIEGATDWYKKPKEEAKRHGKKGYVIGAGIGLLNVPIKPMVGTLEAISLASHGAYLSAKHHVKGKDTKENFVSLRLSRSHNASNENILAEHNNDESAASAQSGYSREVCQQILDEFQSNKTVKKDIYTMIKKLRSRSLGSLHEKNTEMITML</sequence>
<dbReference type="GO" id="GO:0016906">
    <property type="term" value="F:sterol 3-beta-glucosyltransferase activity"/>
    <property type="evidence" value="ECO:0007669"/>
    <property type="project" value="UniProtKB-ARBA"/>
</dbReference>
<dbReference type="Proteomes" id="UP000681722">
    <property type="component" value="Unassembled WGS sequence"/>
</dbReference>
<dbReference type="EMBL" id="CAJNOQ010000577">
    <property type="protein sequence ID" value="CAF0816678.1"/>
    <property type="molecule type" value="Genomic_DNA"/>
</dbReference>
<dbReference type="InterPro" id="IPR050426">
    <property type="entry name" value="Glycosyltransferase_28"/>
</dbReference>
<dbReference type="PANTHER" id="PTHR48050:SF13">
    <property type="entry name" value="STEROL 3-BETA-GLUCOSYLTRANSFERASE UGT80A2"/>
    <property type="match status" value="1"/>
</dbReference>
<dbReference type="FunFam" id="3.40.50.2000:FF:000009">
    <property type="entry name" value="Sterol 3-beta-glucosyltransferase UGT80A2"/>
    <property type="match status" value="1"/>
</dbReference>
<dbReference type="GO" id="GO:0005975">
    <property type="term" value="P:carbohydrate metabolic process"/>
    <property type="evidence" value="ECO:0007669"/>
    <property type="project" value="InterPro"/>
</dbReference>
<dbReference type="InterPro" id="IPR010610">
    <property type="entry name" value="EryCIII-like_C"/>
</dbReference>
<dbReference type="Proteomes" id="UP000663829">
    <property type="component" value="Unassembled WGS sequence"/>
</dbReference>
<feature type="region of interest" description="Disordered" evidence="2">
    <location>
        <begin position="32"/>
        <end position="53"/>
    </location>
</feature>
<name>A0A813TSD9_9BILA</name>
<dbReference type="OrthoDB" id="5835829at2759"/>
<proteinExistence type="predicted"/>
<evidence type="ECO:0000313" key="5">
    <source>
        <dbReference type="EMBL" id="CAF0816678.1"/>
    </source>
</evidence>
<evidence type="ECO:0000259" key="3">
    <source>
        <dbReference type="Pfam" id="PF03033"/>
    </source>
</evidence>
<feature type="domain" description="Glycosyltransferase family 28 N-terminal" evidence="3">
    <location>
        <begin position="114"/>
        <end position="261"/>
    </location>
</feature>
<evidence type="ECO:0000256" key="2">
    <source>
        <dbReference type="SAM" id="MobiDB-lite"/>
    </source>
</evidence>
<dbReference type="Gene3D" id="3.40.50.2000">
    <property type="entry name" value="Glycogen Phosphorylase B"/>
    <property type="match status" value="2"/>
</dbReference>
<dbReference type="PANTHER" id="PTHR48050">
    <property type="entry name" value="STEROL 3-BETA-GLUCOSYLTRANSFERASE"/>
    <property type="match status" value="1"/>
</dbReference>
<feature type="domain" description="Erythromycin biosynthesis protein CIII-like C-terminal" evidence="4">
    <location>
        <begin position="402"/>
        <end position="525"/>
    </location>
</feature>